<name>D2VZR2_NAEGR</name>
<evidence type="ECO:0000313" key="4">
    <source>
        <dbReference type="Proteomes" id="UP000006671"/>
    </source>
</evidence>
<keyword evidence="1" id="KW-0547">Nucleotide-binding</keyword>
<dbReference type="Pfam" id="PF00071">
    <property type="entry name" value="Ras"/>
    <property type="match status" value="1"/>
</dbReference>
<dbReference type="VEuPathDB" id="AmoebaDB:NAEGRDRAFT_74586"/>
<organism evidence="4">
    <name type="scientific">Naegleria gruberi</name>
    <name type="common">Amoeba</name>
    <dbReference type="NCBI Taxonomy" id="5762"/>
    <lineage>
        <taxon>Eukaryota</taxon>
        <taxon>Discoba</taxon>
        <taxon>Heterolobosea</taxon>
        <taxon>Tetramitia</taxon>
        <taxon>Eutetramitia</taxon>
        <taxon>Vahlkampfiidae</taxon>
        <taxon>Naegleria</taxon>
    </lineage>
</organism>
<dbReference type="OrthoDB" id="14717at2759"/>
<dbReference type="eggNOG" id="KOG0078">
    <property type="taxonomic scope" value="Eukaryota"/>
</dbReference>
<feature type="domain" description="F-box" evidence="2">
    <location>
        <begin position="66"/>
        <end position="114"/>
    </location>
</feature>
<accession>D2VZR2</accession>
<evidence type="ECO:0000256" key="1">
    <source>
        <dbReference type="ARBA" id="ARBA00022741"/>
    </source>
</evidence>
<dbReference type="PRINTS" id="PR00449">
    <property type="entry name" value="RASTRNSFRMNG"/>
</dbReference>
<dbReference type="GO" id="GO:0003924">
    <property type="term" value="F:GTPase activity"/>
    <property type="evidence" value="ECO:0007669"/>
    <property type="project" value="InterPro"/>
</dbReference>
<evidence type="ECO:0000313" key="3">
    <source>
        <dbReference type="EMBL" id="EFC37702.1"/>
    </source>
</evidence>
<reference evidence="3 4" key="1">
    <citation type="journal article" date="2010" name="Cell">
        <title>The genome of Naegleria gruberi illuminates early eukaryotic versatility.</title>
        <authorList>
            <person name="Fritz-Laylin L.K."/>
            <person name="Prochnik S.E."/>
            <person name="Ginger M.L."/>
            <person name="Dacks J.B."/>
            <person name="Carpenter M.L."/>
            <person name="Field M.C."/>
            <person name="Kuo A."/>
            <person name="Paredez A."/>
            <person name="Chapman J."/>
            <person name="Pham J."/>
            <person name="Shu S."/>
            <person name="Neupane R."/>
            <person name="Cipriano M."/>
            <person name="Mancuso J."/>
            <person name="Tu H."/>
            <person name="Salamov A."/>
            <person name="Lindquist E."/>
            <person name="Shapiro H."/>
            <person name="Lucas S."/>
            <person name="Grigoriev I.V."/>
            <person name="Cande W.Z."/>
            <person name="Fulton C."/>
            <person name="Rokhsar D.S."/>
            <person name="Dawson S.C."/>
        </authorList>
    </citation>
    <scope>NUCLEOTIDE SEQUENCE [LARGE SCALE GENOMIC DNA]</scope>
    <source>
        <strain evidence="3 4">NEG-M</strain>
    </source>
</reference>
<dbReference type="GeneID" id="8853592"/>
<dbReference type="SMART" id="SM00256">
    <property type="entry name" value="FBOX"/>
    <property type="match status" value="1"/>
</dbReference>
<gene>
    <name evidence="3" type="ORF">NAEGRDRAFT_74586</name>
</gene>
<dbReference type="InParanoid" id="D2VZR2"/>
<dbReference type="PROSITE" id="PS51419">
    <property type="entry name" value="RAB"/>
    <property type="match status" value="1"/>
</dbReference>
<dbReference type="STRING" id="5762.D2VZR2"/>
<dbReference type="InterPro" id="IPR001810">
    <property type="entry name" value="F-box_dom"/>
</dbReference>
<dbReference type="PANTHER" id="PTHR47978">
    <property type="match status" value="1"/>
</dbReference>
<evidence type="ECO:0000259" key="2">
    <source>
        <dbReference type="PROSITE" id="PS50181"/>
    </source>
</evidence>
<dbReference type="SUPFAM" id="SSF52540">
    <property type="entry name" value="P-loop containing nucleoside triphosphate hydrolases"/>
    <property type="match status" value="1"/>
</dbReference>
<dbReference type="CDD" id="cd09917">
    <property type="entry name" value="F-box_SF"/>
    <property type="match status" value="1"/>
</dbReference>
<dbReference type="Proteomes" id="UP000006671">
    <property type="component" value="Unassembled WGS sequence"/>
</dbReference>
<dbReference type="AlphaFoldDB" id="D2VZR2"/>
<keyword evidence="4" id="KW-1185">Reference proteome</keyword>
<dbReference type="EMBL" id="GG738915">
    <property type="protein sequence ID" value="EFC37702.1"/>
    <property type="molecule type" value="Genomic_DNA"/>
</dbReference>
<sequence>MGQSQPSYPASTPPCNCDDKHNVRESVIKKIGNVRMVPIDIFQTLLEQEEKNDENLIDLFNEENCSIYEKELPHELFIHILGYLTGSEIVKLGRTCKNFQNSFKRSDEKQIKAFTKTVLLGPEGSGKSEIVARIVGKDFDPTYTPTIGVEFAMVPYQLSTGINVKMQYWDASGKPTFNSLSRAYTRGVHVIGFCFDLNNEESFSEMKNRVEIYRNENFSNLKWNANLKEENAHLLILGMKRDLERKVSIQQVKEYISELIQVKKEGILLKDLRIQYFELSNKTDTIEMIEFPFMYGVLQVEDKLAVESPPQPVHGNLPAKK</sequence>
<dbReference type="PROSITE" id="PS50181">
    <property type="entry name" value="FBOX"/>
    <property type="match status" value="1"/>
</dbReference>
<dbReference type="InterPro" id="IPR036047">
    <property type="entry name" value="F-box-like_dom_sf"/>
</dbReference>
<dbReference type="SMART" id="SM00173">
    <property type="entry name" value="RAS"/>
    <property type="match status" value="1"/>
</dbReference>
<protein>
    <submittedName>
        <fullName evidence="3">Rab family small GTPase</fullName>
    </submittedName>
</protein>
<dbReference type="RefSeq" id="XP_002670446.1">
    <property type="nucleotide sequence ID" value="XM_002670400.1"/>
</dbReference>
<dbReference type="Pfam" id="PF12937">
    <property type="entry name" value="F-box-like"/>
    <property type="match status" value="1"/>
</dbReference>
<dbReference type="GO" id="GO:0005525">
    <property type="term" value="F:GTP binding"/>
    <property type="evidence" value="ECO:0007669"/>
    <property type="project" value="InterPro"/>
</dbReference>
<dbReference type="SUPFAM" id="SSF81383">
    <property type="entry name" value="F-box domain"/>
    <property type="match status" value="1"/>
</dbReference>
<proteinExistence type="predicted"/>
<dbReference type="KEGG" id="ngr:NAEGRDRAFT_74586"/>
<dbReference type="CDD" id="cd00154">
    <property type="entry name" value="Rab"/>
    <property type="match status" value="1"/>
</dbReference>
<dbReference type="InterPro" id="IPR001806">
    <property type="entry name" value="Small_GTPase"/>
</dbReference>
<dbReference type="InterPro" id="IPR027417">
    <property type="entry name" value="P-loop_NTPase"/>
</dbReference>
<dbReference type="SMART" id="SM00175">
    <property type="entry name" value="RAB"/>
    <property type="match status" value="1"/>
</dbReference>
<dbReference type="Gene3D" id="3.40.50.300">
    <property type="entry name" value="P-loop containing nucleotide triphosphate hydrolases"/>
    <property type="match status" value="1"/>
</dbReference>